<dbReference type="PROSITE" id="PS00211">
    <property type="entry name" value="ABC_TRANSPORTER_1"/>
    <property type="match status" value="1"/>
</dbReference>
<dbReference type="SUPFAM" id="SSF52540">
    <property type="entry name" value="P-loop containing nucleoside triphosphate hydrolases"/>
    <property type="match status" value="1"/>
</dbReference>
<evidence type="ECO:0000256" key="4">
    <source>
        <dbReference type="ARBA" id="ARBA00022840"/>
    </source>
</evidence>
<dbReference type="GO" id="GO:0005524">
    <property type="term" value="F:ATP binding"/>
    <property type="evidence" value="ECO:0007669"/>
    <property type="project" value="UniProtKB-KW"/>
</dbReference>
<accession>A0A1Q2D3B1</accession>
<comment type="similarity">
    <text evidence="1">Belongs to the ABC transporter superfamily.</text>
</comment>
<keyword evidence="4 5" id="KW-0067">ATP-binding</keyword>
<dbReference type="GO" id="GO:0016887">
    <property type="term" value="F:ATP hydrolysis activity"/>
    <property type="evidence" value="ECO:0007669"/>
    <property type="project" value="InterPro"/>
</dbReference>
<name>A0A1Q2D3B1_9ENTE</name>
<keyword evidence="2" id="KW-0813">Transport</keyword>
<dbReference type="PANTHER" id="PTHR43166">
    <property type="entry name" value="AMINO ACID IMPORT ATP-BINDING PROTEIN"/>
    <property type="match status" value="1"/>
</dbReference>
<dbReference type="SMART" id="SM00382">
    <property type="entry name" value="AAA"/>
    <property type="match status" value="1"/>
</dbReference>
<dbReference type="InterPro" id="IPR003593">
    <property type="entry name" value="AAA+_ATPase"/>
</dbReference>
<dbReference type="Pfam" id="PF00005">
    <property type="entry name" value="ABC_tran"/>
    <property type="match status" value="1"/>
</dbReference>
<organism evidence="5 6">
    <name type="scientific">Vagococcus penaei</name>
    <dbReference type="NCBI Taxonomy" id="633807"/>
    <lineage>
        <taxon>Bacteria</taxon>
        <taxon>Bacillati</taxon>
        <taxon>Bacillota</taxon>
        <taxon>Bacilli</taxon>
        <taxon>Lactobacillales</taxon>
        <taxon>Enterococcaceae</taxon>
        <taxon>Vagococcus</taxon>
    </lineage>
</organism>
<sequence>MLEIKNLNKSFNQKKIIDDLNLTVETGTVLALVGPSGGGKTTLLRCISGLETIDSGELLLDSKPVLFTENRGKIGVVFQDFNLFPHLTVLENLILAPTMVKKLSGEQATIEANQLLERFGLLEHRRYYPSQLSGGQKQRVAMVRALLMTPDVLCYDEPTSALDPDLVDNVAQTILKLKKDGMTQIVVTHDLTFAKKIADKLIEVSPITNVRDGGKEND</sequence>
<evidence type="ECO:0000313" key="5">
    <source>
        <dbReference type="EMBL" id="AQP52818.1"/>
    </source>
</evidence>
<dbReference type="InterPro" id="IPR050086">
    <property type="entry name" value="MetN_ABC_transporter-like"/>
</dbReference>
<dbReference type="Proteomes" id="UP000188246">
    <property type="component" value="Chromosome"/>
</dbReference>
<evidence type="ECO:0000256" key="3">
    <source>
        <dbReference type="ARBA" id="ARBA00022741"/>
    </source>
</evidence>
<evidence type="ECO:0000256" key="2">
    <source>
        <dbReference type="ARBA" id="ARBA00022448"/>
    </source>
</evidence>
<dbReference type="PANTHER" id="PTHR43166:SF4">
    <property type="entry name" value="PHOSPHONATES IMPORT ATP-BINDING PROTEIN PHNC"/>
    <property type="match status" value="1"/>
</dbReference>
<evidence type="ECO:0000313" key="6">
    <source>
        <dbReference type="Proteomes" id="UP000188246"/>
    </source>
</evidence>
<dbReference type="KEGG" id="vpi:BW732_00345"/>
<dbReference type="InterPro" id="IPR003439">
    <property type="entry name" value="ABC_transporter-like_ATP-bd"/>
</dbReference>
<evidence type="ECO:0000256" key="1">
    <source>
        <dbReference type="ARBA" id="ARBA00005417"/>
    </source>
</evidence>
<dbReference type="RefSeq" id="WP_077274923.1">
    <property type="nucleotide sequence ID" value="NZ_CP019609.1"/>
</dbReference>
<dbReference type="PROSITE" id="PS50893">
    <property type="entry name" value="ABC_TRANSPORTER_2"/>
    <property type="match status" value="1"/>
</dbReference>
<dbReference type="InterPro" id="IPR017871">
    <property type="entry name" value="ABC_transporter-like_CS"/>
</dbReference>
<dbReference type="OrthoDB" id="9804199at2"/>
<proteinExistence type="inferred from homology"/>
<protein>
    <submittedName>
        <fullName evidence="5">Polar amino acid ABC transporter ATP-binding protein</fullName>
    </submittedName>
</protein>
<dbReference type="Gene3D" id="3.40.50.300">
    <property type="entry name" value="P-loop containing nucleotide triphosphate hydrolases"/>
    <property type="match status" value="1"/>
</dbReference>
<gene>
    <name evidence="5" type="ORF">BW732_00345</name>
</gene>
<dbReference type="EMBL" id="CP019609">
    <property type="protein sequence ID" value="AQP52818.1"/>
    <property type="molecule type" value="Genomic_DNA"/>
</dbReference>
<dbReference type="STRING" id="633807.BW732_00345"/>
<keyword evidence="6" id="KW-1185">Reference proteome</keyword>
<dbReference type="InterPro" id="IPR027417">
    <property type="entry name" value="P-loop_NTPase"/>
</dbReference>
<reference evidence="5 6" key="1">
    <citation type="journal article" date="2010" name="Int. J. Syst. Evol. Microbiol.">
        <title>Vagococcus penaei sp. nov., isolated from spoilage microbiota of cooked shrimp (Penaeus vannamei).</title>
        <authorList>
            <person name="Jaffres E."/>
            <person name="Prevost H."/>
            <person name="Rossero A."/>
            <person name="Joffraud J.J."/>
            <person name="Dousset X."/>
        </authorList>
    </citation>
    <scope>NUCLEOTIDE SEQUENCE [LARGE SCALE GENOMIC DNA]</scope>
    <source>
        <strain evidence="5 6">CD276</strain>
    </source>
</reference>
<dbReference type="AlphaFoldDB" id="A0A1Q2D3B1"/>
<keyword evidence="3" id="KW-0547">Nucleotide-binding</keyword>